<sequence length="470" mass="52567">MSYTAVAQSKAPCHPLSRFGRVGSTVSVLRSEVESAESSRDTTPTAGLGSLSSSDEDEDYIPVETCWAGGVQLEVEWAPSRFQFEYGQCFAPPTGLPSPTALAYHAHKKVINRILCMADRGTRRVCRTLCHAAKAAIDADLLIIPSPVSYPANSDIIHRIFHFANHETRIMCRLLCRQIKARLDREMALSIVLTSIAIEEKLCLHLSAEGKRRIPGLPPQSYDAWDAWDTGRAYVNPAILRHTRTLTFASNLGDITIGTEELGSVNIGLLAPYLQVHTVRDTYPGSQWRHPISCIKYVTLTLINTQVLTGVPQTPDGVRDRVFNISCPRNSHLRYRSVFRSLCLSDSVRRAVIILHFPSVVTASSFHDLALAESVGVLNLVAEEIITSSRVHYTIVGTDTVPATVLGFETRDPIPRPQLEYELYQRILPRDHTFEQYQRLKKRVRFISLAEYRAEVGEKEFAEDFIAPPR</sequence>
<name>A0A0J0XGI1_9TREE</name>
<gene>
    <name evidence="2" type="ORF">CC85DRAFT_304451</name>
</gene>
<dbReference type="EMBL" id="KQ087241">
    <property type="protein sequence ID" value="KLT40132.1"/>
    <property type="molecule type" value="Genomic_DNA"/>
</dbReference>
<protein>
    <submittedName>
        <fullName evidence="2">Uncharacterized protein</fullName>
    </submittedName>
</protein>
<dbReference type="Proteomes" id="UP000053611">
    <property type="component" value="Unassembled WGS sequence"/>
</dbReference>
<dbReference type="RefSeq" id="XP_018276623.1">
    <property type="nucleotide sequence ID" value="XM_018425537.1"/>
</dbReference>
<reference evidence="2 3" key="1">
    <citation type="submission" date="2015-03" db="EMBL/GenBank/DDBJ databases">
        <title>Genomics and transcriptomics of the oil-accumulating basidiomycete yeast T. oleaginosus allow insights into substrate utilization and the diverse evolutionary trajectories of mating systems in fungi.</title>
        <authorList>
            <consortium name="DOE Joint Genome Institute"/>
            <person name="Kourist R."/>
            <person name="Kracht O."/>
            <person name="Bracharz F."/>
            <person name="Lipzen A."/>
            <person name="Nolan M."/>
            <person name="Ohm R."/>
            <person name="Grigoriev I."/>
            <person name="Sun S."/>
            <person name="Heitman J."/>
            <person name="Bruck T."/>
            <person name="Nowrousian M."/>
        </authorList>
    </citation>
    <scope>NUCLEOTIDE SEQUENCE [LARGE SCALE GENOMIC DNA]</scope>
    <source>
        <strain evidence="2 3">IBC0246</strain>
    </source>
</reference>
<proteinExistence type="predicted"/>
<accession>A0A0J0XGI1</accession>
<evidence type="ECO:0000256" key="1">
    <source>
        <dbReference type="SAM" id="MobiDB-lite"/>
    </source>
</evidence>
<dbReference type="GeneID" id="28986140"/>
<organism evidence="2 3">
    <name type="scientific">Cutaneotrichosporon oleaginosum</name>
    <dbReference type="NCBI Taxonomy" id="879819"/>
    <lineage>
        <taxon>Eukaryota</taxon>
        <taxon>Fungi</taxon>
        <taxon>Dikarya</taxon>
        <taxon>Basidiomycota</taxon>
        <taxon>Agaricomycotina</taxon>
        <taxon>Tremellomycetes</taxon>
        <taxon>Trichosporonales</taxon>
        <taxon>Trichosporonaceae</taxon>
        <taxon>Cutaneotrichosporon</taxon>
    </lineage>
</organism>
<feature type="region of interest" description="Disordered" evidence="1">
    <location>
        <begin position="33"/>
        <end position="56"/>
    </location>
</feature>
<dbReference type="AlphaFoldDB" id="A0A0J0XGI1"/>
<evidence type="ECO:0000313" key="3">
    <source>
        <dbReference type="Proteomes" id="UP000053611"/>
    </source>
</evidence>
<evidence type="ECO:0000313" key="2">
    <source>
        <dbReference type="EMBL" id="KLT40132.1"/>
    </source>
</evidence>
<keyword evidence="3" id="KW-1185">Reference proteome</keyword>